<dbReference type="AlphaFoldDB" id="A0AAD6QSS9"/>
<dbReference type="Pfam" id="PF00931">
    <property type="entry name" value="NB-ARC"/>
    <property type="match status" value="1"/>
</dbReference>
<name>A0AAD6QSS9_9ROSI</name>
<dbReference type="EMBL" id="JAQIZT010000005">
    <property type="protein sequence ID" value="KAJ6995995.1"/>
    <property type="molecule type" value="Genomic_DNA"/>
</dbReference>
<feature type="domain" description="TIR" evidence="2">
    <location>
        <begin position="1"/>
        <end position="62"/>
    </location>
</feature>
<dbReference type="Gene3D" id="3.40.50.10140">
    <property type="entry name" value="Toll/interleukin-1 receptor homology (TIR) domain"/>
    <property type="match status" value="1"/>
</dbReference>
<dbReference type="SUPFAM" id="SSF52200">
    <property type="entry name" value="Toll/Interleukin receptor TIR domain"/>
    <property type="match status" value="1"/>
</dbReference>
<comment type="caution">
    <text evidence="3">The sequence shown here is derived from an EMBL/GenBank/DDBJ whole genome shotgun (WGS) entry which is preliminary data.</text>
</comment>
<dbReference type="GO" id="GO:0006952">
    <property type="term" value="P:defense response"/>
    <property type="evidence" value="ECO:0007669"/>
    <property type="project" value="InterPro"/>
</dbReference>
<dbReference type="SUPFAM" id="SSF52540">
    <property type="entry name" value="P-loop containing nucleoside triphosphate hydrolases"/>
    <property type="match status" value="1"/>
</dbReference>
<evidence type="ECO:0008006" key="5">
    <source>
        <dbReference type="Google" id="ProtNLM"/>
    </source>
</evidence>
<evidence type="ECO:0000313" key="3">
    <source>
        <dbReference type="EMBL" id="KAJ6995995.1"/>
    </source>
</evidence>
<dbReference type="PANTHER" id="PTHR11017">
    <property type="entry name" value="LEUCINE-RICH REPEAT-CONTAINING PROTEIN"/>
    <property type="match status" value="1"/>
</dbReference>
<dbReference type="InterPro" id="IPR044974">
    <property type="entry name" value="Disease_R_plants"/>
</dbReference>
<dbReference type="InterPro" id="IPR002182">
    <property type="entry name" value="NB-ARC"/>
</dbReference>
<gene>
    <name evidence="3" type="ORF">NC653_012775</name>
</gene>
<reference evidence="3" key="1">
    <citation type="journal article" date="2023" name="Mol. Ecol. Resour.">
        <title>Chromosome-level genome assembly of a triploid poplar Populus alba 'Berolinensis'.</title>
        <authorList>
            <person name="Chen S."/>
            <person name="Yu Y."/>
            <person name="Wang X."/>
            <person name="Wang S."/>
            <person name="Zhang T."/>
            <person name="Zhou Y."/>
            <person name="He R."/>
            <person name="Meng N."/>
            <person name="Wang Y."/>
            <person name="Liu W."/>
            <person name="Liu Z."/>
            <person name="Liu J."/>
            <person name="Guo Q."/>
            <person name="Huang H."/>
            <person name="Sederoff R.R."/>
            <person name="Wang G."/>
            <person name="Qu G."/>
            <person name="Chen S."/>
        </authorList>
    </citation>
    <scope>NUCLEOTIDE SEQUENCE</scope>
    <source>
        <strain evidence="3">SC-2020</strain>
    </source>
</reference>
<dbReference type="InterPro" id="IPR027417">
    <property type="entry name" value="P-loop_NTPase"/>
</dbReference>
<evidence type="ECO:0000259" key="1">
    <source>
        <dbReference type="Pfam" id="PF00931"/>
    </source>
</evidence>
<protein>
    <recommendedName>
        <fullName evidence="5">TIR domain-containing protein</fullName>
    </recommendedName>
</protein>
<dbReference type="InterPro" id="IPR000157">
    <property type="entry name" value="TIR_dom"/>
</dbReference>
<dbReference type="GO" id="GO:0043531">
    <property type="term" value="F:ADP binding"/>
    <property type="evidence" value="ECO:0007669"/>
    <property type="project" value="InterPro"/>
</dbReference>
<dbReference type="Gene3D" id="3.40.50.300">
    <property type="entry name" value="P-loop containing nucleotide triphosphate hydrolases"/>
    <property type="match status" value="1"/>
</dbReference>
<proteinExistence type="predicted"/>
<keyword evidence="4" id="KW-1185">Reference proteome</keyword>
<evidence type="ECO:0000313" key="4">
    <source>
        <dbReference type="Proteomes" id="UP001164929"/>
    </source>
</evidence>
<evidence type="ECO:0000259" key="2">
    <source>
        <dbReference type="Pfam" id="PF01582"/>
    </source>
</evidence>
<organism evidence="3 4">
    <name type="scientific">Populus alba x Populus x berolinensis</name>
    <dbReference type="NCBI Taxonomy" id="444605"/>
    <lineage>
        <taxon>Eukaryota</taxon>
        <taxon>Viridiplantae</taxon>
        <taxon>Streptophyta</taxon>
        <taxon>Embryophyta</taxon>
        <taxon>Tracheophyta</taxon>
        <taxon>Spermatophyta</taxon>
        <taxon>Magnoliopsida</taxon>
        <taxon>eudicotyledons</taxon>
        <taxon>Gunneridae</taxon>
        <taxon>Pentapetalae</taxon>
        <taxon>rosids</taxon>
        <taxon>fabids</taxon>
        <taxon>Malpighiales</taxon>
        <taxon>Salicaceae</taxon>
        <taxon>Saliceae</taxon>
        <taxon>Populus</taxon>
    </lineage>
</organism>
<dbReference type="Proteomes" id="UP001164929">
    <property type="component" value="Chromosome 5"/>
</dbReference>
<dbReference type="InterPro" id="IPR035897">
    <property type="entry name" value="Toll_tir_struct_dom_sf"/>
</dbReference>
<feature type="domain" description="NB-ARC" evidence="1">
    <location>
        <begin position="84"/>
        <end position="190"/>
    </location>
</feature>
<dbReference type="GO" id="GO:0007165">
    <property type="term" value="P:signal transduction"/>
    <property type="evidence" value="ECO:0007669"/>
    <property type="project" value="InterPro"/>
</dbReference>
<dbReference type="PANTHER" id="PTHR11017:SF555">
    <property type="entry name" value="TIR-NBS-LRR RCT1-LIKE RESISTANCE PROTEIN"/>
    <property type="match status" value="1"/>
</dbReference>
<sequence length="326" mass="38173">MVLPVFYRLDPSHVQNLTGSYGDALCKHERDCSSQEVESWRRALKEIANLKGWDSNVIKVSQQRLKLCIIETVVNLKAIAFSKMLGKKILGEVLEKKDMTIRTKVLPPAIKRMLQRKKVLIVLDDVNDPQDLKYLVGEDGLFGQGSRIMVTSRDRQVLLNACDEDKIYKVKILDEDDALRLFSLHAFKQDRSSHRRIYNERSVEYWESKVAQLRTNETFEGMYNLRLLKIYYPSFLENPSKEQIMNGKRVGIHLPRGLHFLSSELRFLYWYNYPLKSLPSKFFPEKPFQLEMPCSQLEQLWNEGKNMDRVMKYQLEETYTASVSCC</sequence>
<accession>A0AAD6QSS9</accession>
<dbReference type="Pfam" id="PF01582">
    <property type="entry name" value="TIR"/>
    <property type="match status" value="1"/>
</dbReference>